<organism evidence="6 7">
    <name type="scientific">Sphingosinicella xenopeptidilytica</name>
    <dbReference type="NCBI Taxonomy" id="364098"/>
    <lineage>
        <taxon>Bacteria</taxon>
        <taxon>Pseudomonadati</taxon>
        <taxon>Pseudomonadota</taxon>
        <taxon>Alphaproteobacteria</taxon>
        <taxon>Sphingomonadales</taxon>
        <taxon>Sphingosinicellaceae</taxon>
        <taxon>Sphingosinicella</taxon>
    </lineage>
</organism>
<dbReference type="Pfam" id="PF22022">
    <property type="entry name" value="Phage_int_M"/>
    <property type="match status" value="1"/>
</dbReference>
<proteinExistence type="inferred from homology"/>
<evidence type="ECO:0000313" key="7">
    <source>
        <dbReference type="Proteomes" id="UP001597124"/>
    </source>
</evidence>
<sequence>MSLKAAEIRASQPRKNAYKMADERGLFLLIQPSGARLWRLKYRFRGYEKKLNLGKYPEIGLAEARERRDEARRLIASGIDPAVARKQAELEAAMSQATTFRVVADEYIEKMACEGKAASTLVKMRWFRDVLEPDIGHRPIAEIIPHEMLDALRRVERRGHRETAHRLRAFADRVFRYAIVTLRATSSPADILRGALTAPKVTHRAAVLEPRKVGALLRAIDGYDGRPETRIALQLAPHLFVRPGELRKAEWSEFDLDEAVWRIPAEKMKMAQPHMVPLSRQSLALVLQLRAIANHGTFLFPAFHTNKRCMCDGTLNQALRRLGYANDEMTAHGFRAIASTFLNESGLWNPDAIERALAHRDRNAVRAAYHRGTHWAERVQMAQWWSDHLDELRAGGEVIVANFQRAR</sequence>
<evidence type="ECO:0000256" key="1">
    <source>
        <dbReference type="ARBA" id="ARBA00008857"/>
    </source>
</evidence>
<dbReference type="PROSITE" id="PS51898">
    <property type="entry name" value="TYR_RECOMBINASE"/>
    <property type="match status" value="1"/>
</dbReference>
<keyword evidence="2" id="KW-0229">DNA integration</keyword>
<evidence type="ECO:0000313" key="6">
    <source>
        <dbReference type="EMBL" id="MFD0849536.1"/>
    </source>
</evidence>
<protein>
    <submittedName>
        <fullName evidence="6">Tyrosine-type recombinase/integrase</fullName>
    </submittedName>
</protein>
<dbReference type="SUPFAM" id="SSF56349">
    <property type="entry name" value="DNA breaking-rejoining enzymes"/>
    <property type="match status" value="1"/>
</dbReference>
<comment type="caution">
    <text evidence="6">The sequence shown here is derived from an EMBL/GenBank/DDBJ whole genome shotgun (WGS) entry which is preliminary data.</text>
</comment>
<dbReference type="InterPro" id="IPR053876">
    <property type="entry name" value="Phage_int_M"/>
</dbReference>
<dbReference type="InterPro" id="IPR002104">
    <property type="entry name" value="Integrase_catalytic"/>
</dbReference>
<name>A0ABW3C531_SPHXN</name>
<dbReference type="Proteomes" id="UP001597124">
    <property type="component" value="Unassembled WGS sequence"/>
</dbReference>
<dbReference type="Gene3D" id="1.10.150.130">
    <property type="match status" value="1"/>
</dbReference>
<evidence type="ECO:0000256" key="2">
    <source>
        <dbReference type="ARBA" id="ARBA00022908"/>
    </source>
</evidence>
<dbReference type="PANTHER" id="PTHR30629:SF2">
    <property type="entry name" value="PROPHAGE INTEGRASE INTS-RELATED"/>
    <property type="match status" value="1"/>
</dbReference>
<dbReference type="Pfam" id="PF13356">
    <property type="entry name" value="Arm-DNA-bind_3"/>
    <property type="match status" value="1"/>
</dbReference>
<evidence type="ECO:0000259" key="5">
    <source>
        <dbReference type="PROSITE" id="PS51898"/>
    </source>
</evidence>
<dbReference type="EMBL" id="JBHTIK010000011">
    <property type="protein sequence ID" value="MFD0849536.1"/>
    <property type="molecule type" value="Genomic_DNA"/>
</dbReference>
<evidence type="ECO:0000256" key="4">
    <source>
        <dbReference type="ARBA" id="ARBA00023172"/>
    </source>
</evidence>
<keyword evidence="7" id="KW-1185">Reference proteome</keyword>
<dbReference type="RefSeq" id="WP_381492251.1">
    <property type="nucleotide sequence ID" value="NZ_JBHTIK010000011.1"/>
</dbReference>
<dbReference type="InterPro" id="IPR013762">
    <property type="entry name" value="Integrase-like_cat_sf"/>
</dbReference>
<dbReference type="InterPro" id="IPR025166">
    <property type="entry name" value="Integrase_DNA_bind_dom"/>
</dbReference>
<dbReference type="InterPro" id="IPR050808">
    <property type="entry name" value="Phage_Integrase"/>
</dbReference>
<keyword evidence="4" id="KW-0233">DNA recombination</keyword>
<reference evidence="7" key="1">
    <citation type="journal article" date="2019" name="Int. J. Syst. Evol. Microbiol.">
        <title>The Global Catalogue of Microorganisms (GCM) 10K type strain sequencing project: providing services to taxonomists for standard genome sequencing and annotation.</title>
        <authorList>
            <consortium name="The Broad Institute Genomics Platform"/>
            <consortium name="The Broad Institute Genome Sequencing Center for Infectious Disease"/>
            <person name="Wu L."/>
            <person name="Ma J."/>
        </authorList>
    </citation>
    <scope>NUCLEOTIDE SEQUENCE [LARGE SCALE GENOMIC DNA]</scope>
    <source>
        <strain evidence="7">CCUG 52537</strain>
    </source>
</reference>
<dbReference type="CDD" id="cd00801">
    <property type="entry name" value="INT_P4_C"/>
    <property type="match status" value="1"/>
</dbReference>
<dbReference type="PANTHER" id="PTHR30629">
    <property type="entry name" value="PROPHAGE INTEGRASE"/>
    <property type="match status" value="1"/>
</dbReference>
<dbReference type="Gene3D" id="1.10.443.10">
    <property type="entry name" value="Intergrase catalytic core"/>
    <property type="match status" value="1"/>
</dbReference>
<dbReference type="Pfam" id="PF00589">
    <property type="entry name" value="Phage_integrase"/>
    <property type="match status" value="1"/>
</dbReference>
<evidence type="ECO:0000256" key="3">
    <source>
        <dbReference type="ARBA" id="ARBA00023125"/>
    </source>
</evidence>
<dbReference type="InterPro" id="IPR011010">
    <property type="entry name" value="DNA_brk_join_enz"/>
</dbReference>
<dbReference type="Gene3D" id="3.30.160.390">
    <property type="entry name" value="Integrase, DNA-binding domain"/>
    <property type="match status" value="1"/>
</dbReference>
<comment type="similarity">
    <text evidence="1">Belongs to the 'phage' integrase family.</text>
</comment>
<accession>A0ABW3C531</accession>
<keyword evidence="3" id="KW-0238">DNA-binding</keyword>
<feature type="domain" description="Tyr recombinase" evidence="5">
    <location>
        <begin position="203"/>
        <end position="386"/>
    </location>
</feature>
<dbReference type="InterPro" id="IPR010998">
    <property type="entry name" value="Integrase_recombinase_N"/>
</dbReference>
<dbReference type="InterPro" id="IPR038488">
    <property type="entry name" value="Integrase_DNA-bd_sf"/>
</dbReference>
<gene>
    <name evidence="6" type="ORF">ACFQ00_14460</name>
</gene>